<organism evidence="5 6">
    <name type="scientific">Tetrapyrgos nigripes</name>
    <dbReference type="NCBI Taxonomy" id="182062"/>
    <lineage>
        <taxon>Eukaryota</taxon>
        <taxon>Fungi</taxon>
        <taxon>Dikarya</taxon>
        <taxon>Basidiomycota</taxon>
        <taxon>Agaricomycotina</taxon>
        <taxon>Agaricomycetes</taxon>
        <taxon>Agaricomycetidae</taxon>
        <taxon>Agaricales</taxon>
        <taxon>Marasmiineae</taxon>
        <taxon>Marasmiaceae</taxon>
        <taxon>Tetrapyrgos</taxon>
    </lineage>
</organism>
<feature type="transmembrane region" description="Helical" evidence="4">
    <location>
        <begin position="59"/>
        <end position="81"/>
    </location>
</feature>
<dbReference type="Pfam" id="PF00023">
    <property type="entry name" value="Ank"/>
    <property type="match status" value="1"/>
</dbReference>
<feature type="repeat" description="ANK" evidence="3">
    <location>
        <begin position="626"/>
        <end position="658"/>
    </location>
</feature>
<feature type="repeat" description="ANK" evidence="3">
    <location>
        <begin position="593"/>
        <end position="625"/>
    </location>
</feature>
<evidence type="ECO:0000313" key="6">
    <source>
        <dbReference type="Proteomes" id="UP000559256"/>
    </source>
</evidence>
<feature type="transmembrane region" description="Helical" evidence="4">
    <location>
        <begin position="282"/>
        <end position="303"/>
    </location>
</feature>
<evidence type="ECO:0000256" key="4">
    <source>
        <dbReference type="SAM" id="Phobius"/>
    </source>
</evidence>
<dbReference type="SUPFAM" id="SSF48403">
    <property type="entry name" value="Ankyrin repeat"/>
    <property type="match status" value="1"/>
</dbReference>
<name>A0A8H5GGB0_9AGAR</name>
<evidence type="ECO:0000256" key="2">
    <source>
        <dbReference type="ARBA" id="ARBA00023043"/>
    </source>
</evidence>
<dbReference type="PROSITE" id="PS50297">
    <property type="entry name" value="ANK_REP_REGION"/>
    <property type="match status" value="10"/>
</dbReference>
<evidence type="ECO:0000256" key="3">
    <source>
        <dbReference type="PROSITE-ProRule" id="PRU00023"/>
    </source>
</evidence>
<feature type="repeat" description="ANK" evidence="3">
    <location>
        <begin position="461"/>
        <end position="493"/>
    </location>
</feature>
<dbReference type="Proteomes" id="UP000559256">
    <property type="component" value="Unassembled WGS sequence"/>
</dbReference>
<keyword evidence="2 3" id="KW-0040">ANK repeat</keyword>
<dbReference type="OrthoDB" id="194358at2759"/>
<keyword evidence="4" id="KW-0812">Transmembrane</keyword>
<feature type="repeat" description="ANK" evidence="3">
    <location>
        <begin position="527"/>
        <end position="559"/>
    </location>
</feature>
<protein>
    <submittedName>
        <fullName evidence="5">Uncharacterized protein</fullName>
    </submittedName>
</protein>
<keyword evidence="1" id="KW-0677">Repeat</keyword>
<feature type="transmembrane region" description="Helical" evidence="4">
    <location>
        <begin position="187"/>
        <end position="207"/>
    </location>
</feature>
<feature type="repeat" description="ANK" evidence="3">
    <location>
        <begin position="428"/>
        <end position="460"/>
    </location>
</feature>
<feature type="repeat" description="ANK" evidence="3">
    <location>
        <begin position="692"/>
        <end position="724"/>
    </location>
</feature>
<keyword evidence="6" id="KW-1185">Reference proteome</keyword>
<evidence type="ECO:0000256" key="1">
    <source>
        <dbReference type="ARBA" id="ARBA00022737"/>
    </source>
</evidence>
<gene>
    <name evidence="5" type="ORF">D9758_010642</name>
</gene>
<dbReference type="EMBL" id="JAACJM010000033">
    <property type="protein sequence ID" value="KAF5364486.1"/>
    <property type="molecule type" value="Genomic_DNA"/>
</dbReference>
<feature type="repeat" description="ANK" evidence="3">
    <location>
        <begin position="395"/>
        <end position="427"/>
    </location>
</feature>
<feature type="repeat" description="ANK" evidence="3">
    <location>
        <begin position="560"/>
        <end position="592"/>
    </location>
</feature>
<feature type="transmembrane region" description="Helical" evidence="4">
    <location>
        <begin position="243"/>
        <end position="270"/>
    </location>
</feature>
<feature type="transmembrane region" description="Helical" evidence="4">
    <location>
        <begin position="21"/>
        <end position="39"/>
    </location>
</feature>
<proteinExistence type="predicted"/>
<dbReference type="PANTHER" id="PTHR24198">
    <property type="entry name" value="ANKYRIN REPEAT AND PROTEIN KINASE DOMAIN-CONTAINING PROTEIN"/>
    <property type="match status" value="1"/>
</dbReference>
<feature type="repeat" description="ANK" evidence="3">
    <location>
        <begin position="494"/>
        <end position="526"/>
    </location>
</feature>
<feature type="repeat" description="ANK" evidence="3">
    <location>
        <begin position="662"/>
        <end position="691"/>
    </location>
</feature>
<keyword evidence="4" id="KW-0472">Membrane</keyword>
<dbReference type="SMART" id="SM00248">
    <property type="entry name" value="ANK"/>
    <property type="match status" value="10"/>
</dbReference>
<dbReference type="PROSITE" id="PS50088">
    <property type="entry name" value="ANK_REPEAT"/>
    <property type="match status" value="10"/>
</dbReference>
<dbReference type="Gene3D" id="1.25.40.20">
    <property type="entry name" value="Ankyrin repeat-containing domain"/>
    <property type="match status" value="3"/>
</dbReference>
<accession>A0A8H5GGB0</accession>
<reference evidence="5 6" key="1">
    <citation type="journal article" date="2020" name="ISME J.">
        <title>Uncovering the hidden diversity of litter-decomposition mechanisms in mushroom-forming fungi.</title>
        <authorList>
            <person name="Floudas D."/>
            <person name="Bentzer J."/>
            <person name="Ahren D."/>
            <person name="Johansson T."/>
            <person name="Persson P."/>
            <person name="Tunlid A."/>
        </authorList>
    </citation>
    <scope>NUCLEOTIDE SEQUENCE [LARGE SCALE GENOMIC DNA]</scope>
    <source>
        <strain evidence="5 6">CBS 291.85</strain>
    </source>
</reference>
<dbReference type="PANTHER" id="PTHR24198:SF194">
    <property type="entry name" value="INVERSIN-A"/>
    <property type="match status" value="1"/>
</dbReference>
<dbReference type="InterPro" id="IPR036770">
    <property type="entry name" value="Ankyrin_rpt-contain_sf"/>
</dbReference>
<dbReference type="InterPro" id="IPR002110">
    <property type="entry name" value="Ankyrin_rpt"/>
</dbReference>
<dbReference type="AlphaFoldDB" id="A0A8H5GGB0"/>
<dbReference type="Pfam" id="PF12796">
    <property type="entry name" value="Ank_2"/>
    <property type="match status" value="3"/>
</dbReference>
<comment type="caution">
    <text evidence="5">The sequence shown here is derived from an EMBL/GenBank/DDBJ whole genome shotgun (WGS) entry which is preliminary data.</text>
</comment>
<keyword evidence="4" id="KW-1133">Transmembrane helix</keyword>
<sequence length="764" mass="83616">MNADNPCLLSDPDISGIGVRAAIYIQNLLSFIPAIWALWDGEVSLYELESVETQSTTILITAFAILISAMVQITTLGLSSFQASIVLNLSWMNNTNTFIYFLLYVQHKSQPGPAPIEPKLSAWIRHARNKLSFRRMMAEVRGLFQPGFRAKKEKRLIGSNDVEKQLEGNQDTKHPQQSYVKNVFRRIVFLLGSLHLTIMAVLGVWIWSERGSFRASNSCPIQSTVILGHHVSLGSKGLRGWSLAIYSLFLVPGLNLVVPAVFFLLLYIGYQAWYGKHQSKSSNSIVPIIIGMVFLIAINLAFIVDTELTLQQNTDQDGSNWTFGQVLAMLLIAIPLRDVVETIIQRREKRTEKQKRKIYTEALKKEIERQEEGMESAHSWTSRGADVNVKAEGCDCVTALQVASYYGNKKFVELLLDKGADPNIQGGKYVTALQAASSEGYKEIVELLLDKGADPNIQGGYYGTALQAASFEGYKEIVELLLDKGADPNIQGGYYGTALQTASFIGYKEIVELLLDKGADPNIQGGGHGTALLAASFRGYKKIVELLLDKGADPNIQGGDHGTALLAASFRGYKKIVELLLDKGADPNIQGGDHGTALLAASFRGYKEIVELLLDKGVDPNIQGGENGTALLAASFRGYKKIVELLLDKGADPNIQGGCYGTALQTALFRGYKKIVELLLDKGADPNIQCGDHGTALQTASLRGYKEIVELLLDKGADPNIQGGKYGTPFQAAEYGAAHHPFPKNQNCKEIVQLLYAKRAEAHA</sequence>
<evidence type="ECO:0000313" key="5">
    <source>
        <dbReference type="EMBL" id="KAF5364486.1"/>
    </source>
</evidence>